<dbReference type="AlphaFoldDB" id="A0A1H4N9C0"/>
<dbReference type="InterPro" id="IPR018964">
    <property type="entry name" value="Phage_phiJL001_Gp84_C"/>
</dbReference>
<reference evidence="3" key="1">
    <citation type="submission" date="2016-10" db="EMBL/GenBank/DDBJ databases">
        <authorList>
            <person name="Varghese N."/>
            <person name="Submissions S."/>
        </authorList>
    </citation>
    <scope>NUCLEOTIDE SEQUENCE [LARGE SCALE GENOMIC DNA]</scope>
    <source>
        <strain evidence="3">ES.061</strain>
    </source>
</reference>
<dbReference type="EMBL" id="FNSL01000001">
    <property type="protein sequence ID" value="SEB91926.1"/>
    <property type="molecule type" value="Genomic_DNA"/>
</dbReference>
<dbReference type="NCBIfam" id="TIGR02218">
    <property type="entry name" value="phg_TIGR02218"/>
    <property type="match status" value="1"/>
</dbReference>
<protein>
    <recommendedName>
        <fullName evidence="1">Bacteriophage phiJL001 Gp84 C-terminal domain-containing protein</fullName>
    </recommendedName>
</protein>
<accession>A0A1H4N9C0</accession>
<keyword evidence="3" id="KW-1185">Reference proteome</keyword>
<gene>
    <name evidence="2" type="ORF">SAMN05216452_3677</name>
</gene>
<evidence type="ECO:0000259" key="1">
    <source>
        <dbReference type="Pfam" id="PF09356"/>
    </source>
</evidence>
<organism evidence="2 3">
    <name type="scientific">Nitratireductor aquibiodomus</name>
    <dbReference type="NCBI Taxonomy" id="204799"/>
    <lineage>
        <taxon>Bacteria</taxon>
        <taxon>Pseudomonadati</taxon>
        <taxon>Pseudomonadota</taxon>
        <taxon>Alphaproteobacteria</taxon>
        <taxon>Hyphomicrobiales</taxon>
        <taxon>Phyllobacteriaceae</taxon>
        <taxon>Nitratireductor</taxon>
    </lineage>
</organism>
<evidence type="ECO:0000313" key="2">
    <source>
        <dbReference type="EMBL" id="SEB91926.1"/>
    </source>
</evidence>
<dbReference type="Pfam" id="PF09931">
    <property type="entry name" value="Phage_phiJL001_Gp84_N"/>
    <property type="match status" value="1"/>
</dbReference>
<dbReference type="Proteomes" id="UP000199064">
    <property type="component" value="Unassembled WGS sequence"/>
</dbReference>
<sequence>MTSTGETLAAHIEGEVTSLCNCWRLSRSDGTVLGFTDHDRALQCDGTNFQPETGFTASEARSSFGLSVDTVDVAGALSASDIREEDILSGLYDGARVETLLVNWRDPSMFQRLRVAVIGKVTRRDGSFVAELESEAWALDQPNGRTIGRGCDAELGDHRCGVNLNDSRFAGSGTLLRVEDGGIVVVAGIGAFETGWFDNGVLTWTSGAHSGRKERVVNHVNAGGDARLSLWREAPLAGDAGDAFTIVAGCDKRFSTCKAKFLNQRNFRGFPHLPGDDAAYSYVRDEGVFDGKALVK</sequence>
<dbReference type="InterPro" id="IPR011928">
    <property type="entry name" value="Phage_phiJL001_Gp84"/>
</dbReference>
<feature type="domain" description="Bacteriophage phiJL001 Gp84 C-terminal" evidence="1">
    <location>
        <begin position="195"/>
        <end position="277"/>
    </location>
</feature>
<dbReference type="Pfam" id="PF09356">
    <property type="entry name" value="Phage_BR0599"/>
    <property type="match status" value="1"/>
</dbReference>
<proteinExistence type="predicted"/>
<dbReference type="RefSeq" id="WP_090329732.1">
    <property type="nucleotide sequence ID" value="NZ_FNSL01000001.1"/>
</dbReference>
<name>A0A1H4N9C0_9HYPH</name>
<evidence type="ECO:0000313" key="3">
    <source>
        <dbReference type="Proteomes" id="UP000199064"/>
    </source>
</evidence>